<dbReference type="EMBL" id="CP040098">
    <property type="protein sequence ID" value="QCQ23256.1"/>
    <property type="molecule type" value="Genomic_DNA"/>
</dbReference>
<evidence type="ECO:0000313" key="3">
    <source>
        <dbReference type="Proteomes" id="UP000298602"/>
    </source>
</evidence>
<dbReference type="InterPro" id="IPR003729">
    <property type="entry name" value="Bi_nuclease_dom"/>
</dbReference>
<dbReference type="RefSeq" id="WP_137425535.1">
    <property type="nucleotide sequence ID" value="NZ_CP040098.1"/>
</dbReference>
<gene>
    <name evidence="2" type="ORF">FDQ92_14385</name>
</gene>
<dbReference type="Gene3D" id="3.10.690.10">
    <property type="entry name" value="Bifunctional nuclease domain"/>
    <property type="match status" value="1"/>
</dbReference>
<accession>A0A4P8L5E4</accession>
<reference evidence="2 3" key="1">
    <citation type="submission" date="2019-05" db="EMBL/GenBank/DDBJ databases">
        <title>The Complete Genome Sequence of the n-alkane-degrading Desulfoglaeba alkanexedens ALDC reveals multiple alkylsuccinate synthase gene clusters.</title>
        <authorList>
            <person name="Callaghan A.V."/>
            <person name="Davidova I.A."/>
            <person name="Duncan K.E."/>
            <person name="Morris B."/>
            <person name="McInerney M.J."/>
        </authorList>
    </citation>
    <scope>NUCLEOTIDE SEQUENCE [LARGE SCALE GENOMIC DNA]</scope>
    <source>
        <strain evidence="2 3">ALDC</strain>
    </source>
</reference>
<evidence type="ECO:0000259" key="1">
    <source>
        <dbReference type="PROSITE" id="PS51658"/>
    </source>
</evidence>
<proteinExistence type="predicted"/>
<keyword evidence="3" id="KW-1185">Reference proteome</keyword>
<dbReference type="Proteomes" id="UP000298602">
    <property type="component" value="Chromosome"/>
</dbReference>
<dbReference type="AlphaFoldDB" id="A0A4P8L5E4"/>
<dbReference type="PROSITE" id="PS51658">
    <property type="entry name" value="BFN"/>
    <property type="match status" value="1"/>
</dbReference>
<protein>
    <submittedName>
        <fullName evidence="2">Bifunctional nuclease family protein</fullName>
    </submittedName>
</protein>
<sequence length="166" mass="19301">MYRQMTVSSLVMDQQTNTPVVILKDPVTETHLPIWIGLLEATSIATELEKIRFPRPMTHDLLKNVLEHLNVTVERIEVCDLRDNTYYALIHLRVDDKLSSIDSRPSDAIAIALRTNAPIFVREEVLQKSQKSVSQEDKTMFRSEDKEQWEEILDKLDPEDFGKYKM</sequence>
<dbReference type="PANTHER" id="PTHR15160:SF1">
    <property type="entry name" value="VON HIPPEL-LINDAU DISEASE TUMOR SUPPRESSOR"/>
    <property type="match status" value="1"/>
</dbReference>
<dbReference type="SUPFAM" id="SSF103256">
    <property type="entry name" value="Hypothetical protein TM0160"/>
    <property type="match status" value="1"/>
</dbReference>
<dbReference type="InterPro" id="IPR036104">
    <property type="entry name" value="BFN_sf"/>
</dbReference>
<feature type="domain" description="BFN" evidence="1">
    <location>
        <begin position="2"/>
        <end position="133"/>
    </location>
</feature>
<evidence type="ECO:0000313" key="2">
    <source>
        <dbReference type="EMBL" id="QCQ23256.1"/>
    </source>
</evidence>
<name>A0A4P8L5E4_9BACT</name>
<dbReference type="GO" id="GO:0004518">
    <property type="term" value="F:nuclease activity"/>
    <property type="evidence" value="ECO:0007669"/>
    <property type="project" value="InterPro"/>
</dbReference>
<dbReference type="OrthoDB" id="9788698at2"/>
<reference evidence="2 3" key="2">
    <citation type="submission" date="2019-05" db="EMBL/GenBank/DDBJ databases">
        <authorList>
            <person name="Suflita J.M."/>
            <person name="Marks C.R."/>
        </authorList>
    </citation>
    <scope>NUCLEOTIDE SEQUENCE [LARGE SCALE GENOMIC DNA]</scope>
    <source>
        <strain evidence="2 3">ALDC</strain>
    </source>
</reference>
<dbReference type="PANTHER" id="PTHR15160">
    <property type="entry name" value="VON HIPPEL-LINDAU PROTEIN"/>
    <property type="match status" value="1"/>
</dbReference>
<organism evidence="2 3">
    <name type="scientific">Desulfoglaeba alkanexedens ALDC</name>
    <dbReference type="NCBI Taxonomy" id="980445"/>
    <lineage>
        <taxon>Bacteria</taxon>
        <taxon>Pseudomonadati</taxon>
        <taxon>Thermodesulfobacteriota</taxon>
        <taxon>Syntrophobacteria</taxon>
        <taxon>Syntrophobacterales</taxon>
        <taxon>Syntrophobacteraceae</taxon>
        <taxon>Desulfoglaeba</taxon>
    </lineage>
</organism>
<dbReference type="KEGG" id="dax:FDQ92_14385"/>
<dbReference type="Pfam" id="PF02577">
    <property type="entry name" value="BFN_dom"/>
    <property type="match status" value="1"/>
</dbReference>